<comment type="caution">
    <text evidence="2">The sequence shown here is derived from an EMBL/GenBank/DDBJ whole genome shotgun (WGS) entry which is preliminary data.</text>
</comment>
<feature type="region of interest" description="Disordered" evidence="1">
    <location>
        <begin position="191"/>
        <end position="230"/>
    </location>
</feature>
<feature type="compositionally biased region" description="Polar residues" evidence="1">
    <location>
        <begin position="281"/>
        <end position="293"/>
    </location>
</feature>
<evidence type="ECO:0000313" key="3">
    <source>
        <dbReference type="Proteomes" id="UP000712600"/>
    </source>
</evidence>
<organism evidence="2 3">
    <name type="scientific">Brassica cretica</name>
    <name type="common">Mustard</name>
    <dbReference type="NCBI Taxonomy" id="69181"/>
    <lineage>
        <taxon>Eukaryota</taxon>
        <taxon>Viridiplantae</taxon>
        <taxon>Streptophyta</taxon>
        <taxon>Embryophyta</taxon>
        <taxon>Tracheophyta</taxon>
        <taxon>Spermatophyta</taxon>
        <taxon>Magnoliopsida</taxon>
        <taxon>eudicotyledons</taxon>
        <taxon>Gunneridae</taxon>
        <taxon>Pentapetalae</taxon>
        <taxon>rosids</taxon>
        <taxon>malvids</taxon>
        <taxon>Brassicales</taxon>
        <taxon>Brassicaceae</taxon>
        <taxon>Brassiceae</taxon>
        <taxon>Brassica</taxon>
    </lineage>
</organism>
<feature type="region of interest" description="Disordered" evidence="1">
    <location>
        <begin position="278"/>
        <end position="329"/>
    </location>
</feature>
<proteinExistence type="predicted"/>
<accession>A0A8S9PF65</accession>
<evidence type="ECO:0000313" key="2">
    <source>
        <dbReference type="EMBL" id="KAF3513760.1"/>
    </source>
</evidence>
<feature type="region of interest" description="Disordered" evidence="1">
    <location>
        <begin position="393"/>
        <end position="441"/>
    </location>
</feature>
<dbReference type="AlphaFoldDB" id="A0A8S9PF65"/>
<feature type="compositionally biased region" description="Polar residues" evidence="1">
    <location>
        <begin position="218"/>
        <end position="230"/>
    </location>
</feature>
<reference evidence="2" key="1">
    <citation type="submission" date="2019-12" db="EMBL/GenBank/DDBJ databases">
        <title>Genome sequencing and annotation of Brassica cretica.</title>
        <authorList>
            <person name="Studholme D.J."/>
            <person name="Sarris P."/>
        </authorList>
    </citation>
    <scope>NUCLEOTIDE SEQUENCE</scope>
    <source>
        <strain evidence="2">PFS-109/04</strain>
        <tissue evidence="2">Leaf</tissue>
    </source>
</reference>
<feature type="compositionally biased region" description="Basic and acidic residues" evidence="1">
    <location>
        <begin position="344"/>
        <end position="368"/>
    </location>
</feature>
<feature type="compositionally biased region" description="Basic and acidic residues" evidence="1">
    <location>
        <begin position="1"/>
        <end position="11"/>
    </location>
</feature>
<feature type="compositionally biased region" description="Polar residues" evidence="1">
    <location>
        <begin position="80"/>
        <end position="91"/>
    </location>
</feature>
<feature type="compositionally biased region" description="Basic and acidic residues" evidence="1">
    <location>
        <begin position="406"/>
        <end position="435"/>
    </location>
</feature>
<name>A0A8S9PF65_BRACR</name>
<gene>
    <name evidence="2" type="ORF">F2Q69_00007147</name>
</gene>
<protein>
    <submittedName>
        <fullName evidence="2">Uncharacterized protein</fullName>
    </submittedName>
</protein>
<sequence>MTHEEFAEKHPHPPSHFYIKIDRPHEPTVDRQRETDIDRPPSPPIDRRAPLTYRVRLPSIDSNRINALRQPPKPLANLPEPTTNPSDTTPEPMQVDEATEGRVLRKRKEKIPKHLKREANEKEMNGFTKRVLRIPVEKHFDEVYYTHRLWMCIPSSTRRNKEKHLLFSEDPVHLERTIRKDQRSTSIDAAAFTSTDSRTHPSTDTQPSSSTDLHRSTSIDSTPRTSINPQSRNMVVVVILRQDENGDLCMPNSTRSNKEKHLLFSEDLAHLERTIRKDQRSTSIDAEAFTSTDSRTHPSTDTRPSSSTDIHRSTSTDSTPRTSIDPQSRSMVAIVILRHDENGNLYDQDGHLRNATDQDEDRSTDYSRNRSTSSAESTAECSEVRIMTHEEFAEKDPHPPSPFYVKIDRPHEPAIDRQRETDIDRYPSPPIDRRAPLTYRV</sequence>
<feature type="region of interest" description="Disordered" evidence="1">
    <location>
        <begin position="1"/>
        <end position="101"/>
    </location>
</feature>
<evidence type="ECO:0000256" key="1">
    <source>
        <dbReference type="SAM" id="MobiDB-lite"/>
    </source>
</evidence>
<dbReference type="Proteomes" id="UP000712600">
    <property type="component" value="Unassembled WGS sequence"/>
</dbReference>
<feature type="compositionally biased region" description="Low complexity" evidence="1">
    <location>
        <begin position="200"/>
        <end position="211"/>
    </location>
</feature>
<feature type="region of interest" description="Disordered" evidence="1">
    <location>
        <begin position="344"/>
        <end position="381"/>
    </location>
</feature>
<feature type="compositionally biased region" description="Low complexity" evidence="1">
    <location>
        <begin position="369"/>
        <end position="381"/>
    </location>
</feature>
<dbReference type="EMBL" id="QGKX02001521">
    <property type="protein sequence ID" value="KAF3513760.1"/>
    <property type="molecule type" value="Genomic_DNA"/>
</dbReference>
<feature type="compositionally biased region" description="Basic and acidic residues" evidence="1">
    <location>
        <begin position="19"/>
        <end position="49"/>
    </location>
</feature>
<feature type="compositionally biased region" description="Low complexity" evidence="1">
    <location>
        <begin position="315"/>
        <end position="326"/>
    </location>
</feature>